<reference evidence="5 6" key="1">
    <citation type="submission" date="2015-11" db="EMBL/GenBank/DDBJ databases">
        <title>Genome sequences of Lysobacter enzymogenes strain C3 and Lysobacter antibioticus ATCC 29479.</title>
        <authorList>
            <person name="Kobayashi D.Y."/>
        </authorList>
    </citation>
    <scope>NUCLEOTIDE SEQUENCE [LARGE SCALE GENOMIC DNA]</scope>
    <source>
        <strain evidence="5 6">C3</strain>
    </source>
</reference>
<evidence type="ECO:0000313" key="6">
    <source>
        <dbReference type="Proteomes" id="UP000061569"/>
    </source>
</evidence>
<dbReference type="PANTHER" id="PTHR30537">
    <property type="entry name" value="HTH-TYPE TRANSCRIPTIONAL REGULATOR"/>
    <property type="match status" value="1"/>
</dbReference>
<keyword evidence="2" id="KW-0805">Transcription regulation</keyword>
<dbReference type="EMBL" id="CP013140">
    <property type="protein sequence ID" value="ALN60189.1"/>
    <property type="molecule type" value="Genomic_DNA"/>
</dbReference>
<evidence type="ECO:0000313" key="5">
    <source>
        <dbReference type="EMBL" id="ALN60189.1"/>
    </source>
</evidence>
<evidence type="ECO:0000256" key="2">
    <source>
        <dbReference type="ARBA" id="ARBA00023015"/>
    </source>
</evidence>
<dbReference type="InterPro" id="IPR036390">
    <property type="entry name" value="WH_DNA-bd_sf"/>
</dbReference>
<dbReference type="Gene3D" id="1.10.10.10">
    <property type="entry name" value="Winged helix-like DNA-binding domain superfamily/Winged helix DNA-binding domain"/>
    <property type="match status" value="1"/>
</dbReference>
<proteinExistence type="inferred from homology"/>
<dbReference type="STRING" id="69.GLE_4848"/>
<dbReference type="Gene3D" id="3.40.190.10">
    <property type="entry name" value="Periplasmic binding protein-like II"/>
    <property type="match status" value="2"/>
</dbReference>
<dbReference type="InterPro" id="IPR000847">
    <property type="entry name" value="LysR_HTH_N"/>
</dbReference>
<dbReference type="GO" id="GO:0003700">
    <property type="term" value="F:DNA-binding transcription factor activity"/>
    <property type="evidence" value="ECO:0007669"/>
    <property type="project" value="InterPro"/>
</dbReference>
<dbReference type="GO" id="GO:0006351">
    <property type="term" value="P:DNA-templated transcription"/>
    <property type="evidence" value="ECO:0007669"/>
    <property type="project" value="TreeGrafter"/>
</dbReference>
<sequence length="314" mass="34372">MTTGIDAPEPRDASPARRLPPLRALQAFAAVVRHDGMRRAAEHLHLSHAALSQHVQHLEEAFGLRLLDRSGGRARPTPLGREFGEALIDGFARIEAASARLRLRGDESRRLLLGAPTSLSVSVLLPRIEEFSARAGFELQLICPAGAGDLAQARVHALLMHRDPGEQGLRGELLFEQALVPVVSPALYARLDPQRWWLDPVPGARLLHVVSEGWREDWPAWFGDDVAAWPLPQLSLSSPMPAISAALAGQGIALLYPRLIAQRLQQGELKALPLPRAAPAKRLYLAWLPEAEGAARLGWVRDWVVALLRGEEAV</sequence>
<dbReference type="PROSITE" id="PS50931">
    <property type="entry name" value="HTH_LYSR"/>
    <property type="match status" value="1"/>
</dbReference>
<dbReference type="Proteomes" id="UP000061569">
    <property type="component" value="Chromosome"/>
</dbReference>
<gene>
    <name evidence="5" type="ORF">GLE_4848</name>
</gene>
<dbReference type="InterPro" id="IPR036388">
    <property type="entry name" value="WH-like_DNA-bd_sf"/>
</dbReference>
<dbReference type="InterPro" id="IPR005119">
    <property type="entry name" value="LysR_subst-bd"/>
</dbReference>
<dbReference type="KEGG" id="lez:GLE_4848"/>
<dbReference type="InterPro" id="IPR058163">
    <property type="entry name" value="LysR-type_TF_proteobact-type"/>
</dbReference>
<keyword evidence="4" id="KW-0804">Transcription</keyword>
<keyword evidence="3" id="KW-0238">DNA-binding</keyword>
<organism evidence="5 6">
    <name type="scientific">Lysobacter enzymogenes</name>
    <dbReference type="NCBI Taxonomy" id="69"/>
    <lineage>
        <taxon>Bacteria</taxon>
        <taxon>Pseudomonadati</taxon>
        <taxon>Pseudomonadota</taxon>
        <taxon>Gammaproteobacteria</taxon>
        <taxon>Lysobacterales</taxon>
        <taxon>Lysobacteraceae</taxon>
        <taxon>Lysobacter</taxon>
    </lineage>
</organism>
<evidence type="ECO:0000256" key="1">
    <source>
        <dbReference type="ARBA" id="ARBA00009437"/>
    </source>
</evidence>
<dbReference type="SUPFAM" id="SSF53850">
    <property type="entry name" value="Periplasmic binding protein-like II"/>
    <property type="match status" value="1"/>
</dbReference>
<dbReference type="Pfam" id="PF03466">
    <property type="entry name" value="LysR_substrate"/>
    <property type="match status" value="1"/>
</dbReference>
<dbReference type="AlphaFoldDB" id="A0A0S2DP68"/>
<dbReference type="PANTHER" id="PTHR30537:SF74">
    <property type="entry name" value="HTH-TYPE TRANSCRIPTIONAL REGULATOR TRPI"/>
    <property type="match status" value="1"/>
</dbReference>
<name>A0A0S2DP68_LYSEN</name>
<dbReference type="PRINTS" id="PR00039">
    <property type="entry name" value="HTHLYSR"/>
</dbReference>
<protein>
    <submittedName>
        <fullName evidence="5">Transcriptional regulator, LysR family</fullName>
    </submittedName>
</protein>
<dbReference type="SUPFAM" id="SSF46785">
    <property type="entry name" value="Winged helix' DNA-binding domain"/>
    <property type="match status" value="1"/>
</dbReference>
<dbReference type="GO" id="GO:0043565">
    <property type="term" value="F:sequence-specific DNA binding"/>
    <property type="evidence" value="ECO:0007669"/>
    <property type="project" value="TreeGrafter"/>
</dbReference>
<dbReference type="OrthoDB" id="5289754at2"/>
<dbReference type="PATRIC" id="fig|69.6.peg.4778"/>
<accession>A0A0S2DP68</accession>
<evidence type="ECO:0000256" key="3">
    <source>
        <dbReference type="ARBA" id="ARBA00023125"/>
    </source>
</evidence>
<dbReference type="Pfam" id="PF00126">
    <property type="entry name" value="HTH_1"/>
    <property type="match status" value="1"/>
</dbReference>
<comment type="similarity">
    <text evidence="1">Belongs to the LysR transcriptional regulatory family.</text>
</comment>
<evidence type="ECO:0000256" key="4">
    <source>
        <dbReference type="ARBA" id="ARBA00023163"/>
    </source>
</evidence>